<comment type="caution">
    <text evidence="1">The sequence shown here is derived from an EMBL/GenBank/DDBJ whole genome shotgun (WGS) entry which is preliminary data.</text>
</comment>
<sequence>MHLRFQKSRLRRDDLGVVCLGLFTTTTPIGTCITTLRRPIEKVLDLTLRFAREHQCSLQSWPEIHLVRILKPRASERSLPLFFAFLISSNYVAKISRRKLISPSHASCLFPLGLS</sequence>
<evidence type="ECO:0000313" key="2">
    <source>
        <dbReference type="Proteomes" id="UP001367508"/>
    </source>
</evidence>
<protein>
    <submittedName>
        <fullName evidence="1">Uncharacterized protein</fullName>
    </submittedName>
</protein>
<dbReference type="EMBL" id="JAYMYQ010000004">
    <property type="protein sequence ID" value="KAK7337946.1"/>
    <property type="molecule type" value="Genomic_DNA"/>
</dbReference>
<organism evidence="1 2">
    <name type="scientific">Canavalia gladiata</name>
    <name type="common">Sword bean</name>
    <name type="synonym">Dolichos gladiatus</name>
    <dbReference type="NCBI Taxonomy" id="3824"/>
    <lineage>
        <taxon>Eukaryota</taxon>
        <taxon>Viridiplantae</taxon>
        <taxon>Streptophyta</taxon>
        <taxon>Embryophyta</taxon>
        <taxon>Tracheophyta</taxon>
        <taxon>Spermatophyta</taxon>
        <taxon>Magnoliopsida</taxon>
        <taxon>eudicotyledons</taxon>
        <taxon>Gunneridae</taxon>
        <taxon>Pentapetalae</taxon>
        <taxon>rosids</taxon>
        <taxon>fabids</taxon>
        <taxon>Fabales</taxon>
        <taxon>Fabaceae</taxon>
        <taxon>Papilionoideae</taxon>
        <taxon>50 kb inversion clade</taxon>
        <taxon>NPAAA clade</taxon>
        <taxon>indigoferoid/millettioid clade</taxon>
        <taxon>Phaseoleae</taxon>
        <taxon>Canavalia</taxon>
    </lineage>
</organism>
<dbReference type="AlphaFoldDB" id="A0AAN9LLQ0"/>
<keyword evidence="2" id="KW-1185">Reference proteome</keyword>
<accession>A0AAN9LLQ0</accession>
<name>A0AAN9LLQ0_CANGL</name>
<dbReference type="Proteomes" id="UP001367508">
    <property type="component" value="Unassembled WGS sequence"/>
</dbReference>
<gene>
    <name evidence="1" type="ORF">VNO77_18538</name>
</gene>
<reference evidence="1 2" key="1">
    <citation type="submission" date="2024-01" db="EMBL/GenBank/DDBJ databases">
        <title>The genomes of 5 underutilized Papilionoideae crops provide insights into root nodulation and disease resistanc.</title>
        <authorList>
            <person name="Jiang F."/>
        </authorList>
    </citation>
    <scope>NUCLEOTIDE SEQUENCE [LARGE SCALE GENOMIC DNA]</scope>
    <source>
        <strain evidence="1">LVBAO_FW01</strain>
        <tissue evidence="1">Leaves</tissue>
    </source>
</reference>
<proteinExistence type="predicted"/>
<evidence type="ECO:0000313" key="1">
    <source>
        <dbReference type="EMBL" id="KAK7337946.1"/>
    </source>
</evidence>